<evidence type="ECO:0000256" key="5">
    <source>
        <dbReference type="ARBA" id="ARBA00022825"/>
    </source>
</evidence>
<proteinExistence type="inferred from homology"/>
<evidence type="ECO:0000256" key="9">
    <source>
        <dbReference type="SAM" id="Phobius"/>
    </source>
</evidence>
<keyword evidence="13" id="KW-1185">Reference proteome</keyword>
<evidence type="ECO:0000256" key="8">
    <source>
        <dbReference type="PROSITE-ProRule" id="PRU01240"/>
    </source>
</evidence>
<accession>A0A6J0KGA2</accession>
<keyword evidence="5 8" id="KW-0720">Serine protease</keyword>
<evidence type="ECO:0000259" key="12">
    <source>
        <dbReference type="Pfam" id="PF17766"/>
    </source>
</evidence>
<dbReference type="SUPFAM" id="SSF52743">
    <property type="entry name" value="Subtilisin-like"/>
    <property type="match status" value="1"/>
</dbReference>
<dbReference type="AlphaFoldDB" id="A0A6J0KGA2"/>
<evidence type="ECO:0000256" key="7">
    <source>
        <dbReference type="PIRSR" id="PIRSR615500-1"/>
    </source>
</evidence>
<dbReference type="Pfam" id="PF05922">
    <property type="entry name" value="Inhibitor_I9"/>
    <property type="match status" value="1"/>
</dbReference>
<dbReference type="GO" id="GO:0004252">
    <property type="term" value="F:serine-type endopeptidase activity"/>
    <property type="evidence" value="ECO:0007669"/>
    <property type="project" value="UniProtKB-UniRule"/>
</dbReference>
<dbReference type="OrthoDB" id="10256524at2759"/>
<sequence>MNSQVSWWVFGVISVVLILNLEYTVVQGGASEETKIHIVYLGEREHNDPELVTASHLRMLESLLGSKKDASEFMVHSYRHGFSGFAAHLTDSQAKKIAEHPDVVQMSPNTFYEPQTTRTFEYLGLSPSSPKGLLHDANMGEDVIIGILDSGVWPESPSFSDKGLGPIPKRWKGTCVDGENFDSKKHCNKKLIGARYYMDSLFKNNQTDSGILGREYMSAREVFPHGSHVASTAAGAYVPNVSDNGLGMGTARGGAPKARIAMYKVCWQTEDGSCATADILKAMDDAIADGVDVISISLGRAIPIISEIDVNNVFSYGAFHAVSKGITVLMAAGNFGPDAYSVQNIAPWIITVAATSLDRWFPTPLTLGNNVTLWARTPSANPEVQAELIYVDSSKKMTSEAEGKMVLGFITAENGETANDFINQQIAVQAAGVILADRRNDIMTVSIGMIYISIDYQQGTTILNYIKSTSKPTLKVSPSITLTGPVVATKVADFSSRGPNSVSPCVLKPDIAAPGVSIVAACTPEKMNYENGFTAMSGTSMAAPAVAGVVALLKAVHPDWSPAMLKSALITTASSTDPYGEPIFSEGLSRKLADPFDFGGGLVNPDKAANPGLVYDADAQDYIRFLCASNYDEMSITKISKQTIKCPSPRPSMLDLNLPSITIPYLKEDVTLTRTVTNVGPVNSVYKLILQPPMGVKISVRPKRLVFNSRVKKLSYQVTVSTTHKANSIYFFGSLIWTDGSHNVTIPLSIRTQMLTYFDQ</sequence>
<evidence type="ECO:0000256" key="3">
    <source>
        <dbReference type="ARBA" id="ARBA00022729"/>
    </source>
</evidence>
<keyword evidence="9" id="KW-1133">Transmembrane helix</keyword>
<keyword evidence="4 8" id="KW-0378">Hydrolase</keyword>
<evidence type="ECO:0000313" key="14">
    <source>
        <dbReference type="RefSeq" id="XP_018446608.2"/>
    </source>
</evidence>
<keyword evidence="3" id="KW-0732">Signal</keyword>
<dbReference type="Gene3D" id="3.30.70.80">
    <property type="entry name" value="Peptidase S8 propeptide/proteinase inhibitor I9"/>
    <property type="match status" value="1"/>
</dbReference>
<dbReference type="KEGG" id="rsz:108818205"/>
<dbReference type="PANTHER" id="PTHR10795">
    <property type="entry name" value="PROPROTEIN CONVERTASE SUBTILISIN/KEXIN"/>
    <property type="match status" value="1"/>
</dbReference>
<feature type="domain" description="Subtilisin-like protease fibronectin type-III" evidence="12">
    <location>
        <begin position="655"/>
        <end position="750"/>
    </location>
</feature>
<dbReference type="PROSITE" id="PS51892">
    <property type="entry name" value="SUBTILASE"/>
    <property type="match status" value="1"/>
</dbReference>
<dbReference type="FunFam" id="3.40.50.200:FF:000006">
    <property type="entry name" value="Subtilisin-like protease SBT1.5"/>
    <property type="match status" value="1"/>
</dbReference>
<dbReference type="InterPro" id="IPR041469">
    <property type="entry name" value="Subtilisin-like_FN3"/>
</dbReference>
<reference evidence="13" key="1">
    <citation type="journal article" date="2019" name="Database">
        <title>The radish genome database (RadishGD): an integrated information resource for radish genomics.</title>
        <authorList>
            <person name="Yu H.J."/>
            <person name="Baek S."/>
            <person name="Lee Y.J."/>
            <person name="Cho A."/>
            <person name="Mun J.H."/>
        </authorList>
    </citation>
    <scope>NUCLEOTIDE SEQUENCE [LARGE SCALE GENOMIC DNA]</scope>
    <source>
        <strain evidence="13">cv. WK10039</strain>
    </source>
</reference>
<feature type="active site" description="Charge relay system" evidence="7 8">
    <location>
        <position position="149"/>
    </location>
</feature>
<dbReference type="InterPro" id="IPR015500">
    <property type="entry name" value="Peptidase_S8_subtilisin-rel"/>
</dbReference>
<dbReference type="Gene3D" id="2.60.40.2310">
    <property type="match status" value="1"/>
</dbReference>
<protein>
    <submittedName>
        <fullName evidence="14">Subtilisin-like protease SBT3.11</fullName>
    </submittedName>
</protein>
<dbReference type="GO" id="GO:0006508">
    <property type="term" value="P:proteolysis"/>
    <property type="evidence" value="ECO:0007669"/>
    <property type="project" value="UniProtKB-KW"/>
</dbReference>
<dbReference type="InterPro" id="IPR045051">
    <property type="entry name" value="SBT"/>
</dbReference>
<keyword evidence="9" id="KW-0812">Transmembrane</keyword>
<keyword evidence="2 8" id="KW-0645">Protease</keyword>
<dbReference type="Gene3D" id="3.40.50.200">
    <property type="entry name" value="Peptidase S8/S53 domain"/>
    <property type="match status" value="1"/>
</dbReference>
<dbReference type="InterPro" id="IPR010259">
    <property type="entry name" value="S8pro/Inhibitor_I9"/>
</dbReference>
<dbReference type="GeneID" id="108818205"/>
<dbReference type="Gene3D" id="3.50.30.30">
    <property type="match status" value="1"/>
</dbReference>
<evidence type="ECO:0000256" key="2">
    <source>
        <dbReference type="ARBA" id="ARBA00022670"/>
    </source>
</evidence>
<evidence type="ECO:0000313" key="13">
    <source>
        <dbReference type="Proteomes" id="UP000504610"/>
    </source>
</evidence>
<dbReference type="InterPro" id="IPR023828">
    <property type="entry name" value="Peptidase_S8_Ser-AS"/>
</dbReference>
<dbReference type="CDD" id="cd02120">
    <property type="entry name" value="PA_subtilisin_like"/>
    <property type="match status" value="1"/>
</dbReference>
<dbReference type="PROSITE" id="PS00137">
    <property type="entry name" value="SUBTILASE_HIS"/>
    <property type="match status" value="1"/>
</dbReference>
<organism evidence="13 14">
    <name type="scientific">Raphanus sativus</name>
    <name type="common">Radish</name>
    <name type="synonym">Raphanus raphanistrum var. sativus</name>
    <dbReference type="NCBI Taxonomy" id="3726"/>
    <lineage>
        <taxon>Eukaryota</taxon>
        <taxon>Viridiplantae</taxon>
        <taxon>Streptophyta</taxon>
        <taxon>Embryophyta</taxon>
        <taxon>Tracheophyta</taxon>
        <taxon>Spermatophyta</taxon>
        <taxon>Magnoliopsida</taxon>
        <taxon>eudicotyledons</taxon>
        <taxon>Gunneridae</taxon>
        <taxon>Pentapetalae</taxon>
        <taxon>rosids</taxon>
        <taxon>malvids</taxon>
        <taxon>Brassicales</taxon>
        <taxon>Brassicaceae</taxon>
        <taxon>Brassiceae</taxon>
        <taxon>Raphanus</taxon>
    </lineage>
</organism>
<dbReference type="FunFam" id="2.60.40.2310:FF:000001">
    <property type="entry name" value="Subtilisin-like protease SBT1.5"/>
    <property type="match status" value="1"/>
</dbReference>
<dbReference type="InterPro" id="IPR022398">
    <property type="entry name" value="Peptidase_S8_His-AS"/>
</dbReference>
<feature type="active site" description="Charge relay system" evidence="7 8">
    <location>
        <position position="225"/>
    </location>
</feature>
<dbReference type="Pfam" id="PF00082">
    <property type="entry name" value="Peptidase_S8"/>
    <property type="match status" value="1"/>
</dbReference>
<feature type="domain" description="Inhibitor I9" evidence="11">
    <location>
        <begin position="37"/>
        <end position="113"/>
    </location>
</feature>
<comment type="similarity">
    <text evidence="1 8">Belongs to the peptidase S8 family.</text>
</comment>
<keyword evidence="9" id="KW-0472">Membrane</keyword>
<dbReference type="RefSeq" id="XP_018446608.2">
    <property type="nucleotide sequence ID" value="XM_018591106.2"/>
</dbReference>
<dbReference type="PROSITE" id="PS00138">
    <property type="entry name" value="SUBTILASE_SER"/>
    <property type="match status" value="1"/>
</dbReference>
<evidence type="ECO:0000259" key="11">
    <source>
        <dbReference type="Pfam" id="PF05922"/>
    </source>
</evidence>
<dbReference type="InterPro" id="IPR037045">
    <property type="entry name" value="S8pro/Inhibitor_I9_sf"/>
</dbReference>
<evidence type="ECO:0000256" key="4">
    <source>
        <dbReference type="ARBA" id="ARBA00022801"/>
    </source>
</evidence>
<dbReference type="Proteomes" id="UP000504610">
    <property type="component" value="Chromosome 2"/>
</dbReference>
<dbReference type="CDD" id="cd04852">
    <property type="entry name" value="Peptidases_S8_3"/>
    <property type="match status" value="1"/>
</dbReference>
<feature type="active site" description="Charge relay system" evidence="7 8">
    <location>
        <position position="540"/>
    </location>
</feature>
<dbReference type="Pfam" id="PF17766">
    <property type="entry name" value="fn3_6"/>
    <property type="match status" value="1"/>
</dbReference>
<dbReference type="InterPro" id="IPR034197">
    <property type="entry name" value="Peptidases_S8_3"/>
</dbReference>
<feature type="transmembrane region" description="Helical" evidence="9">
    <location>
        <begin position="7"/>
        <end position="26"/>
    </location>
</feature>
<name>A0A6J0KGA2_RAPSA</name>
<evidence type="ECO:0000256" key="1">
    <source>
        <dbReference type="ARBA" id="ARBA00011073"/>
    </source>
</evidence>
<feature type="domain" description="Peptidase S8/S53" evidence="10">
    <location>
        <begin position="140"/>
        <end position="575"/>
    </location>
</feature>
<evidence type="ECO:0000256" key="6">
    <source>
        <dbReference type="ARBA" id="ARBA00023180"/>
    </source>
</evidence>
<evidence type="ECO:0000259" key="10">
    <source>
        <dbReference type="Pfam" id="PF00082"/>
    </source>
</evidence>
<keyword evidence="6" id="KW-0325">Glycoprotein</keyword>
<reference evidence="14" key="2">
    <citation type="submission" date="2025-08" db="UniProtKB">
        <authorList>
            <consortium name="RefSeq"/>
        </authorList>
    </citation>
    <scope>IDENTIFICATION</scope>
    <source>
        <tissue evidence="14">Leaf</tissue>
    </source>
</reference>
<dbReference type="PRINTS" id="PR00723">
    <property type="entry name" value="SUBTILISIN"/>
</dbReference>
<dbReference type="InterPro" id="IPR000209">
    <property type="entry name" value="Peptidase_S8/S53_dom"/>
</dbReference>
<gene>
    <name evidence="14" type="primary">LOC108818205</name>
</gene>
<dbReference type="InterPro" id="IPR036852">
    <property type="entry name" value="Peptidase_S8/S53_dom_sf"/>
</dbReference>
<dbReference type="FunFam" id="3.30.70.80:FF:000002">
    <property type="entry name" value="Subtilisin-like protease SBT5.3"/>
    <property type="match status" value="1"/>
</dbReference>